<dbReference type="AlphaFoldDB" id="C1C0Z0"/>
<organism evidence="6">
    <name type="scientific">Caligus clemensi</name>
    <name type="common">Sea louse</name>
    <dbReference type="NCBI Taxonomy" id="344056"/>
    <lineage>
        <taxon>Eukaryota</taxon>
        <taxon>Metazoa</taxon>
        <taxon>Ecdysozoa</taxon>
        <taxon>Arthropoda</taxon>
        <taxon>Crustacea</taxon>
        <taxon>Multicrustacea</taxon>
        <taxon>Hexanauplia</taxon>
        <taxon>Copepoda</taxon>
        <taxon>Siphonostomatoida</taxon>
        <taxon>Caligidae</taxon>
        <taxon>Caligus</taxon>
    </lineage>
</organism>
<keyword evidence="5" id="KW-0539">Nucleus</keyword>
<dbReference type="GO" id="GO:0016592">
    <property type="term" value="C:mediator complex"/>
    <property type="evidence" value="ECO:0007669"/>
    <property type="project" value="InterPro"/>
</dbReference>
<comment type="subcellular location">
    <subcellularLocation>
        <location evidence="1">Nucleus</location>
    </subcellularLocation>
</comment>
<sequence>MVFVPAASTGGKPAPSNLSKVSDLENLQKCLDLVVDIRCKSSELWKVTSEGSEEDDNNTFLSSLKRKLEDIGGKIKDLERNFGNQQAIINPLLLGPSVYLSLDPAGETVPIYSSLVSGYKWLDKAHDYAGKAASLLTQNPLSRSYGKVTKSRRRLQNQSHAVPPVALDNLIAMINRMYGDMSFNVHRPNGSKLNAMVEVSLERVLKATVIFKGLMIEWVIVKSHAEEIPRKDVWSPSRYQVFQKITENASAAMLHFQSPVFPEMSVKSFMTYLHSYVSLFTDKCRKCGLHLQNNIPPTWREFKTLESYHEDCRPS</sequence>
<dbReference type="PANTHER" id="PTHR13130">
    <property type="entry name" value="34 KDA TRANSCRIPTIONAL CO-ACTIVATOR-RELATED"/>
    <property type="match status" value="1"/>
</dbReference>
<accession>C1C0Z0</accession>
<keyword evidence="4" id="KW-0804">Transcription</keyword>
<dbReference type="EMBL" id="BT080519">
    <property type="protein sequence ID" value="ACO14943.1"/>
    <property type="molecule type" value="mRNA"/>
</dbReference>
<name>C1C0Z0_CALCM</name>
<reference evidence="6" key="1">
    <citation type="submission" date="2009-03" db="EMBL/GenBank/DDBJ databases">
        <title>Caligus clemensi ESTs and full-length cDNAs.</title>
        <authorList>
            <person name="Yasuike M."/>
            <person name="von Schalburg K."/>
            <person name="Cooper G."/>
            <person name="Leong J."/>
            <person name="Jones S.R.M."/>
            <person name="Koop B.F."/>
        </authorList>
    </citation>
    <scope>NUCLEOTIDE SEQUENCE</scope>
    <source>
        <tissue evidence="6">Whole</tissue>
    </source>
</reference>
<evidence type="ECO:0000256" key="1">
    <source>
        <dbReference type="ARBA" id="ARBA00004123"/>
    </source>
</evidence>
<evidence type="ECO:0000313" key="6">
    <source>
        <dbReference type="EMBL" id="ACO14943.1"/>
    </source>
</evidence>
<dbReference type="InterPro" id="IPR021627">
    <property type="entry name" value="Mediator_Med27"/>
</dbReference>
<evidence type="ECO:0000256" key="5">
    <source>
        <dbReference type="ARBA" id="ARBA00023242"/>
    </source>
</evidence>
<evidence type="ECO:0000256" key="4">
    <source>
        <dbReference type="ARBA" id="ARBA00023163"/>
    </source>
</evidence>
<proteinExistence type="evidence at transcript level"/>
<evidence type="ECO:0000256" key="2">
    <source>
        <dbReference type="ARBA" id="ARBA00008048"/>
    </source>
</evidence>
<protein>
    <submittedName>
        <fullName evidence="6">Mediator of RNA polymerase II transcription subunit 27</fullName>
    </submittedName>
</protein>
<dbReference type="GO" id="GO:0003713">
    <property type="term" value="F:transcription coactivator activity"/>
    <property type="evidence" value="ECO:0007669"/>
    <property type="project" value="TreeGrafter"/>
</dbReference>
<dbReference type="PANTHER" id="PTHR13130:SF4">
    <property type="entry name" value="MEDIATOR OF RNA POLYMERASE II TRANSCRIPTION SUBUNIT 27"/>
    <property type="match status" value="1"/>
</dbReference>
<keyword evidence="3" id="KW-0805">Transcription regulation</keyword>
<gene>
    <name evidence="6" type="primary">MED27</name>
</gene>
<comment type="similarity">
    <text evidence="2">Belongs to the Mediator complex subunit 27 family.</text>
</comment>
<dbReference type="Pfam" id="PF11571">
    <property type="entry name" value="Med27"/>
    <property type="match status" value="1"/>
</dbReference>
<evidence type="ECO:0000256" key="3">
    <source>
        <dbReference type="ARBA" id="ARBA00023015"/>
    </source>
</evidence>
<dbReference type="GO" id="GO:0006357">
    <property type="term" value="P:regulation of transcription by RNA polymerase II"/>
    <property type="evidence" value="ECO:0007669"/>
    <property type="project" value="TreeGrafter"/>
</dbReference>